<feature type="signal peptide" evidence="1">
    <location>
        <begin position="1"/>
        <end position="20"/>
    </location>
</feature>
<dbReference type="EMBL" id="VLLF01000001">
    <property type="protein sequence ID" value="TWI93063.1"/>
    <property type="molecule type" value="Genomic_DNA"/>
</dbReference>
<keyword evidence="3" id="KW-1185">Reference proteome</keyword>
<dbReference type="RefSeq" id="WP_145340567.1">
    <property type="nucleotide sequence ID" value="NZ_SMLY01000087.1"/>
</dbReference>
<dbReference type="PROSITE" id="PS51257">
    <property type="entry name" value="PROKAR_LIPOPROTEIN"/>
    <property type="match status" value="1"/>
</dbReference>
<dbReference type="AlphaFoldDB" id="A0A562TI74"/>
<evidence type="ECO:0000313" key="3">
    <source>
        <dbReference type="Proteomes" id="UP000320593"/>
    </source>
</evidence>
<sequence length="158" mass="18024">MFRFFQVMAMIAIACTAAKAEALPETGDVFMISRGANGTFLGSHKIFLRESDGLVQVTYCGREYWVRPKTVAWSELEIDNRHDVRVEFNKGRGWMPICNRPTQYVTLKDLGITMDPVLIVRSNGEELKRVNRFSAVSESFRKGDRSLRGQSTFHDRAN</sequence>
<feature type="chain" id="PRO_5021739005" description="DUF2846 domain-containing protein" evidence="1">
    <location>
        <begin position="21"/>
        <end position="158"/>
    </location>
</feature>
<dbReference type="Proteomes" id="UP000320593">
    <property type="component" value="Unassembled WGS sequence"/>
</dbReference>
<gene>
    <name evidence="2" type="ORF">JM93_00617</name>
</gene>
<dbReference type="OrthoDB" id="7847064at2"/>
<reference evidence="2 3" key="1">
    <citation type="submission" date="2019-07" db="EMBL/GenBank/DDBJ databases">
        <title>Genomic Encyclopedia of Archaeal and Bacterial Type Strains, Phase II (KMG-II): from individual species to whole genera.</title>
        <authorList>
            <person name="Goeker M."/>
        </authorList>
    </citation>
    <scope>NUCLEOTIDE SEQUENCE [LARGE SCALE GENOMIC DNA]</scope>
    <source>
        <strain evidence="2 3">ATCC BAA-252</strain>
    </source>
</reference>
<comment type="caution">
    <text evidence="2">The sequence shown here is derived from an EMBL/GenBank/DDBJ whole genome shotgun (WGS) entry which is preliminary data.</text>
</comment>
<name>A0A562TI74_9HYPH</name>
<evidence type="ECO:0008006" key="4">
    <source>
        <dbReference type="Google" id="ProtNLM"/>
    </source>
</evidence>
<accession>A0A562TI74</accession>
<proteinExistence type="predicted"/>
<evidence type="ECO:0000256" key="1">
    <source>
        <dbReference type="SAM" id="SignalP"/>
    </source>
</evidence>
<organism evidence="2 3">
    <name type="scientific">Roseibium hamelinense</name>
    <dbReference type="NCBI Taxonomy" id="150831"/>
    <lineage>
        <taxon>Bacteria</taxon>
        <taxon>Pseudomonadati</taxon>
        <taxon>Pseudomonadota</taxon>
        <taxon>Alphaproteobacteria</taxon>
        <taxon>Hyphomicrobiales</taxon>
        <taxon>Stappiaceae</taxon>
        <taxon>Roseibium</taxon>
    </lineage>
</organism>
<evidence type="ECO:0000313" key="2">
    <source>
        <dbReference type="EMBL" id="TWI93063.1"/>
    </source>
</evidence>
<keyword evidence="1" id="KW-0732">Signal</keyword>
<protein>
    <recommendedName>
        <fullName evidence="4">DUF2846 domain-containing protein</fullName>
    </recommendedName>
</protein>